<evidence type="ECO:0000313" key="1">
    <source>
        <dbReference type="EMBL" id="VFR02873.1"/>
    </source>
</evidence>
<evidence type="ECO:0000313" key="2">
    <source>
        <dbReference type="Proteomes" id="UP000595140"/>
    </source>
</evidence>
<name>A0A484NPL9_9ASTE</name>
<reference evidence="1 2" key="1">
    <citation type="submission" date="2018-04" db="EMBL/GenBank/DDBJ databases">
        <authorList>
            <person name="Vogel A."/>
        </authorList>
    </citation>
    <scope>NUCLEOTIDE SEQUENCE [LARGE SCALE GENOMIC DNA]</scope>
</reference>
<dbReference type="AlphaFoldDB" id="A0A484NPL9"/>
<proteinExistence type="predicted"/>
<sequence>MVQSPTLEVFIKDKPFVVPVYPAPALNQFEALLCNERAYAGEMVVESAKVFGEGKAVEQGFPDEAHLFFGSLLHLQHRTSPITRISTISGSQVQVQPVCSLQPNTLAMDNDPPRSVSLIAS</sequence>
<protein>
    <submittedName>
        <fullName evidence="1">Uncharacterized protein</fullName>
    </submittedName>
</protein>
<dbReference type="Proteomes" id="UP000595140">
    <property type="component" value="Unassembled WGS sequence"/>
</dbReference>
<keyword evidence="2" id="KW-1185">Reference proteome</keyword>
<organism evidence="1 2">
    <name type="scientific">Cuscuta campestris</name>
    <dbReference type="NCBI Taxonomy" id="132261"/>
    <lineage>
        <taxon>Eukaryota</taxon>
        <taxon>Viridiplantae</taxon>
        <taxon>Streptophyta</taxon>
        <taxon>Embryophyta</taxon>
        <taxon>Tracheophyta</taxon>
        <taxon>Spermatophyta</taxon>
        <taxon>Magnoliopsida</taxon>
        <taxon>eudicotyledons</taxon>
        <taxon>Gunneridae</taxon>
        <taxon>Pentapetalae</taxon>
        <taxon>asterids</taxon>
        <taxon>lamiids</taxon>
        <taxon>Solanales</taxon>
        <taxon>Convolvulaceae</taxon>
        <taxon>Cuscuteae</taxon>
        <taxon>Cuscuta</taxon>
        <taxon>Cuscuta subgen. Grammica</taxon>
        <taxon>Cuscuta sect. Cleistogrammica</taxon>
    </lineage>
</organism>
<dbReference type="EMBL" id="OOIL02006840">
    <property type="protein sequence ID" value="VFR02873.1"/>
    <property type="molecule type" value="Genomic_DNA"/>
</dbReference>
<accession>A0A484NPL9</accession>
<gene>
    <name evidence="1" type="ORF">CCAM_LOCUS44648</name>
</gene>